<accession>A0A3M6QUD0</accession>
<evidence type="ECO:0008006" key="5">
    <source>
        <dbReference type="Google" id="ProtNLM"/>
    </source>
</evidence>
<name>A0A3M6QUD0_9BURK</name>
<reference evidence="3 4" key="1">
    <citation type="submission" date="2018-10" db="EMBL/GenBank/DDBJ databases">
        <title>Draft genome of Cortibacter populi DSM10536.</title>
        <authorList>
            <person name="Bernier A.-M."/>
            <person name="Bernard K."/>
        </authorList>
    </citation>
    <scope>NUCLEOTIDE SEQUENCE [LARGE SCALE GENOMIC DNA]</scope>
    <source>
        <strain evidence="3 4">DSM 105136</strain>
    </source>
</reference>
<feature type="compositionally biased region" description="Pro residues" evidence="1">
    <location>
        <begin position="481"/>
        <end position="500"/>
    </location>
</feature>
<dbReference type="InterPro" id="IPR058087">
    <property type="entry name" value="XAC2610_dom"/>
</dbReference>
<dbReference type="Proteomes" id="UP000278006">
    <property type="component" value="Unassembled WGS sequence"/>
</dbReference>
<protein>
    <recommendedName>
        <fullName evidence="5">VCBS repeat-containing protein</fullName>
    </recommendedName>
</protein>
<dbReference type="AlphaFoldDB" id="A0A3M6QUD0"/>
<evidence type="ECO:0000313" key="3">
    <source>
        <dbReference type="EMBL" id="RMX06481.1"/>
    </source>
</evidence>
<dbReference type="NCBIfam" id="NF047539">
    <property type="entry name" value="XAC2610_fam"/>
    <property type="match status" value="1"/>
</dbReference>
<comment type="caution">
    <text evidence="3">The sequence shown here is derived from an EMBL/GenBank/DDBJ whole genome shotgun (WGS) entry which is preliminary data.</text>
</comment>
<keyword evidence="2" id="KW-0732">Signal</keyword>
<proteinExistence type="predicted"/>
<feature type="region of interest" description="Disordered" evidence="1">
    <location>
        <begin position="477"/>
        <end position="500"/>
    </location>
</feature>
<keyword evidence="4" id="KW-1185">Reference proteome</keyword>
<feature type="signal peptide" evidence="2">
    <location>
        <begin position="1"/>
        <end position="24"/>
    </location>
</feature>
<organism evidence="3 4">
    <name type="scientific">Corticibacter populi</name>
    <dbReference type="NCBI Taxonomy" id="1550736"/>
    <lineage>
        <taxon>Bacteria</taxon>
        <taxon>Pseudomonadati</taxon>
        <taxon>Pseudomonadota</taxon>
        <taxon>Betaproteobacteria</taxon>
        <taxon>Burkholderiales</taxon>
        <taxon>Comamonadaceae</taxon>
        <taxon>Corticibacter</taxon>
    </lineage>
</organism>
<evidence type="ECO:0000313" key="4">
    <source>
        <dbReference type="Proteomes" id="UP000278006"/>
    </source>
</evidence>
<dbReference type="EMBL" id="RDQO01000002">
    <property type="protein sequence ID" value="RMX06481.1"/>
    <property type="molecule type" value="Genomic_DNA"/>
</dbReference>
<sequence>MAMLRWRLLLGPLAACGLWLHASADDLQEPGPTLLEPGLYRIEPQGHLQPDASLPLPRGENEIWAEEFAHAVPAQAQVRYAIVSRSTDDPLGPGFGPLNKLLFLTDEAYRYDVNSANRLCPAYAFPGWNYHSSAQPFCRTGIGSDEAILAWQAAAFSLSWAPQKEQTEVRLRPATVPPEQAATAACRRDWQCRRAAEPQVEVHYRITHRTDHFQLERARPYRDVLYVDSATPLHARPRPDAAQTGMPGPAFYAVLARDDQWYEVDAWRPDGSHGHGWLNRDVLEGNAWVPQQAQTGRFRFRAGFPPAATEGDDAPYDEGVALWAIEVIDRPSGRRHQVLRDFGSDRGYGTDPQSQAHAVQLVDANFDGQPDLIVNGYSGGAGPNSTDNVFLYVPEQGRFVWDERLSGMTQLEIDPATQTISTHARGGCCSHASETYRYIDGQLTLVRSWDESLVGDEVVTTTGEFVNGVFEVREVREAAPEPVPEPAPEPKPKPKPAPGP</sequence>
<evidence type="ECO:0000256" key="2">
    <source>
        <dbReference type="SAM" id="SignalP"/>
    </source>
</evidence>
<gene>
    <name evidence="3" type="ORF">D8I35_08100</name>
</gene>
<evidence type="ECO:0000256" key="1">
    <source>
        <dbReference type="SAM" id="MobiDB-lite"/>
    </source>
</evidence>
<feature type="chain" id="PRO_5018138728" description="VCBS repeat-containing protein" evidence="2">
    <location>
        <begin position="25"/>
        <end position="500"/>
    </location>
</feature>